<keyword evidence="5" id="KW-0067">ATP-binding</keyword>
<dbReference type="InterPro" id="IPR032675">
    <property type="entry name" value="LRR_dom_sf"/>
</dbReference>
<dbReference type="Gene3D" id="3.40.50.300">
    <property type="entry name" value="P-loop containing nucleotide triphosphate hydrolases"/>
    <property type="match status" value="1"/>
</dbReference>
<keyword evidence="4" id="KW-0611">Plant defense</keyword>
<dbReference type="Gene3D" id="1.10.8.430">
    <property type="entry name" value="Helical domain of apoptotic protease-activating factors"/>
    <property type="match status" value="1"/>
</dbReference>
<dbReference type="Gene3D" id="3.80.10.10">
    <property type="entry name" value="Ribonuclease Inhibitor"/>
    <property type="match status" value="3"/>
</dbReference>
<feature type="domain" description="Disease resistance protein At4g27190-like leucine-rich repeats" evidence="8">
    <location>
        <begin position="1022"/>
        <end position="1138"/>
    </location>
</feature>
<dbReference type="InterPro" id="IPR050905">
    <property type="entry name" value="Plant_NBS-LRR"/>
</dbReference>
<keyword evidence="10" id="KW-1185">Reference proteome</keyword>
<keyword evidence="6" id="KW-0175">Coiled coil</keyword>
<feature type="coiled-coil region" evidence="6">
    <location>
        <begin position="38"/>
        <end position="79"/>
    </location>
</feature>
<keyword evidence="5" id="KW-0547">Nucleotide-binding</keyword>
<evidence type="ECO:0000256" key="4">
    <source>
        <dbReference type="ARBA" id="ARBA00022821"/>
    </source>
</evidence>
<evidence type="ECO:0000259" key="7">
    <source>
        <dbReference type="Pfam" id="PF00931"/>
    </source>
</evidence>
<evidence type="ECO:0000259" key="8">
    <source>
        <dbReference type="Pfam" id="PF23247"/>
    </source>
</evidence>
<dbReference type="GO" id="GO:0006952">
    <property type="term" value="P:defense response"/>
    <property type="evidence" value="ECO:0007669"/>
    <property type="project" value="UniProtKB-KW"/>
</dbReference>
<dbReference type="InterPro" id="IPR036388">
    <property type="entry name" value="WH-like_DNA-bd_sf"/>
</dbReference>
<dbReference type="Pfam" id="PF23247">
    <property type="entry name" value="LRR_RPS2"/>
    <property type="match status" value="2"/>
</dbReference>
<dbReference type="Gene3D" id="1.10.10.10">
    <property type="entry name" value="Winged helix-like DNA-binding domain superfamily/Winged helix DNA-binding domain"/>
    <property type="match status" value="1"/>
</dbReference>
<dbReference type="Pfam" id="PF00931">
    <property type="entry name" value="NB-ARC"/>
    <property type="match status" value="1"/>
</dbReference>
<keyword evidence="2" id="KW-0433">Leucine-rich repeat</keyword>
<dbReference type="SUPFAM" id="SSF52058">
    <property type="entry name" value="L domain-like"/>
    <property type="match status" value="1"/>
</dbReference>
<dbReference type="OrthoDB" id="1579323at2759"/>
<evidence type="ECO:0000313" key="9">
    <source>
        <dbReference type="EMBL" id="KZV54101.1"/>
    </source>
</evidence>
<gene>
    <name evidence="9" type="ORF">F511_28470</name>
</gene>
<feature type="domain" description="Disease resistance protein At4g27190-like leucine-rich repeats" evidence="8">
    <location>
        <begin position="780"/>
        <end position="868"/>
    </location>
</feature>
<dbReference type="AlphaFoldDB" id="A0A2Z7DAQ5"/>
<dbReference type="GO" id="GO:0043531">
    <property type="term" value="F:ADP binding"/>
    <property type="evidence" value="ECO:0007669"/>
    <property type="project" value="InterPro"/>
</dbReference>
<evidence type="ECO:0000256" key="2">
    <source>
        <dbReference type="ARBA" id="ARBA00022614"/>
    </source>
</evidence>
<proteinExistence type="inferred from homology"/>
<sequence length="1199" mass="137061">MADIVSILIEVSKSAVTECLLPPVKRHVGYWWSLGDNIQELRDEVRFLERKKRDMDQNVEQARLRAEIATAAVEDWSNEATRKLEKAAVILQGHHHLNWWNIISRYSTGKNAKRTAQGLHKHREEANSIVCAYPVPPPSMMPISGEPSMEFESRRQVEEEIMSSLNDDHIHAIAICGAGGIGKTVMARRIMERVRRENLFDEVVMVVVSQKVDMDKIQKEVAELLGLSFSEDTLVGRAPKLHTRLLDSKRKLMILDDVWDSFDLGKIGVPSGGDFIKGKIIMTSRVKDACKKMKVQKIIPMEILTKDEAWTLFKEKAGSYVEGLDLLPIAKEIVGECKGLPVSLVTVGIALEDQSIHVWRDSLSQLKRSIPIDFPEVIKEVYKPLKLSYDFLDNESMRSLFELCCLFPEDHHIPIEELTWYSVGLGFLEGIKNFEEGRNRIYNLVEKLTSRFLLTNSTWEHHVKMHDVVRDVGIFICSKEKNGWLRMSSLDSSSTDSSRNCNWMWIDTSIENFMPPTWSHFPNLRLLKMIGHGAFKFPDPFNSFPDPLVICFEGINELAVLHFSRLNLRSFPASLKLLKKLKTLHLEVCKVEDISLVGELASLQILIVRRCLNIKELPGHFGRLNRLKVLELKDCRSLSRVTPGVMSSLVGLEELTIQGSPINWEGKENQSEGRNASLSELQCLPKLTRLDIEISNRNLVAQEIQLPPQLVRYDISFGDDCLYNDSNHERRMALSLRGDMRVGNWIHQLLKSTQSLDIINGGGSTMSKVLNSVDYEFLELESLSLISLGDLEYISDGTNPDESISYRKLGSLSLCHLPKLVRLWNQNGFGEFNLKSITLESCPKLRCVLSAAARSLVQLQHLTIRSCEAIEHLFWNDPDSCIIELPMLEVLILEFLPNFTTFSHVEGVDVIECLRLKKLVIRDCPKFKTKFGNGHIIFPKLLELNLHEQCITTFYRGCESIKLPVMNRLQLMELGLTHDDHSLHFFCKVECPSMSELWLDGSHYNINMQVECPSMSELWLDGSHYNINNIWCPNVPTIVFHNLKFLQISCLKGIRNLMSSSIAKNLDNLDILTIHECSDMVEVVEDEKEVPAEVLFPKLRSLDITDLHKLRSFCQWKHDFMLPLLDYISIRECPQMETFTLGSLSTPRLCKFEINRGKVEINDLNAGIQDYFSTKVCFYKYHTLSFHKMNATADFVWSV</sequence>
<dbReference type="PRINTS" id="PR00364">
    <property type="entry name" value="DISEASERSIST"/>
</dbReference>
<dbReference type="GO" id="GO:0005524">
    <property type="term" value="F:ATP binding"/>
    <property type="evidence" value="ECO:0007669"/>
    <property type="project" value="UniProtKB-KW"/>
</dbReference>
<evidence type="ECO:0000256" key="1">
    <source>
        <dbReference type="ARBA" id="ARBA00008894"/>
    </source>
</evidence>
<dbReference type="InterPro" id="IPR057135">
    <property type="entry name" value="At4g27190-like_LRR"/>
</dbReference>
<dbReference type="InterPro" id="IPR027417">
    <property type="entry name" value="P-loop_NTPase"/>
</dbReference>
<comment type="similarity">
    <text evidence="1">Belongs to the disease resistance NB-LRR family.</text>
</comment>
<dbReference type="InterPro" id="IPR042197">
    <property type="entry name" value="Apaf_helical"/>
</dbReference>
<evidence type="ECO:0000256" key="6">
    <source>
        <dbReference type="SAM" id="Coils"/>
    </source>
</evidence>
<protein>
    <submittedName>
        <fullName evidence="9">Putative disease resistance protein</fullName>
    </submittedName>
</protein>
<accession>A0A2Z7DAQ5</accession>
<dbReference type="PANTHER" id="PTHR33463:SF198">
    <property type="entry name" value="RPP4C3"/>
    <property type="match status" value="1"/>
</dbReference>
<dbReference type="InterPro" id="IPR002182">
    <property type="entry name" value="NB-ARC"/>
</dbReference>
<name>A0A2Z7DAQ5_9LAMI</name>
<dbReference type="Proteomes" id="UP000250235">
    <property type="component" value="Unassembled WGS sequence"/>
</dbReference>
<evidence type="ECO:0000256" key="3">
    <source>
        <dbReference type="ARBA" id="ARBA00022737"/>
    </source>
</evidence>
<keyword evidence="3" id="KW-0677">Repeat</keyword>
<dbReference type="SUPFAM" id="SSF52540">
    <property type="entry name" value="P-loop containing nucleoside triphosphate hydrolases"/>
    <property type="match status" value="1"/>
</dbReference>
<evidence type="ECO:0000313" key="10">
    <source>
        <dbReference type="Proteomes" id="UP000250235"/>
    </source>
</evidence>
<dbReference type="EMBL" id="KQ989609">
    <property type="protein sequence ID" value="KZV54101.1"/>
    <property type="molecule type" value="Genomic_DNA"/>
</dbReference>
<organism evidence="9 10">
    <name type="scientific">Dorcoceras hygrometricum</name>
    <dbReference type="NCBI Taxonomy" id="472368"/>
    <lineage>
        <taxon>Eukaryota</taxon>
        <taxon>Viridiplantae</taxon>
        <taxon>Streptophyta</taxon>
        <taxon>Embryophyta</taxon>
        <taxon>Tracheophyta</taxon>
        <taxon>Spermatophyta</taxon>
        <taxon>Magnoliopsida</taxon>
        <taxon>eudicotyledons</taxon>
        <taxon>Gunneridae</taxon>
        <taxon>Pentapetalae</taxon>
        <taxon>asterids</taxon>
        <taxon>lamiids</taxon>
        <taxon>Lamiales</taxon>
        <taxon>Gesneriaceae</taxon>
        <taxon>Didymocarpoideae</taxon>
        <taxon>Trichosporeae</taxon>
        <taxon>Loxocarpinae</taxon>
        <taxon>Dorcoceras</taxon>
    </lineage>
</organism>
<evidence type="ECO:0000256" key="5">
    <source>
        <dbReference type="ARBA" id="ARBA00022840"/>
    </source>
</evidence>
<feature type="domain" description="NB-ARC" evidence="7">
    <location>
        <begin position="158"/>
        <end position="318"/>
    </location>
</feature>
<reference evidence="9 10" key="1">
    <citation type="journal article" date="2015" name="Proc. Natl. Acad. Sci. U.S.A.">
        <title>The resurrection genome of Boea hygrometrica: A blueprint for survival of dehydration.</title>
        <authorList>
            <person name="Xiao L."/>
            <person name="Yang G."/>
            <person name="Zhang L."/>
            <person name="Yang X."/>
            <person name="Zhao S."/>
            <person name="Ji Z."/>
            <person name="Zhou Q."/>
            <person name="Hu M."/>
            <person name="Wang Y."/>
            <person name="Chen M."/>
            <person name="Xu Y."/>
            <person name="Jin H."/>
            <person name="Xiao X."/>
            <person name="Hu G."/>
            <person name="Bao F."/>
            <person name="Hu Y."/>
            <person name="Wan P."/>
            <person name="Li L."/>
            <person name="Deng X."/>
            <person name="Kuang T."/>
            <person name="Xiang C."/>
            <person name="Zhu J.K."/>
            <person name="Oliver M.J."/>
            <person name="He Y."/>
        </authorList>
    </citation>
    <scope>NUCLEOTIDE SEQUENCE [LARGE SCALE GENOMIC DNA]</scope>
    <source>
        <strain evidence="10">cv. XS01</strain>
    </source>
</reference>
<dbReference type="PANTHER" id="PTHR33463">
    <property type="entry name" value="NB-ARC DOMAIN-CONTAINING PROTEIN-RELATED"/>
    <property type="match status" value="1"/>
</dbReference>